<reference evidence="1 2" key="1">
    <citation type="journal article" date="2021" name="Nat. Commun.">
        <title>Genetic determinants of endophytism in the Arabidopsis root mycobiome.</title>
        <authorList>
            <person name="Mesny F."/>
            <person name="Miyauchi S."/>
            <person name="Thiergart T."/>
            <person name="Pickel B."/>
            <person name="Atanasova L."/>
            <person name="Karlsson M."/>
            <person name="Huettel B."/>
            <person name="Barry K.W."/>
            <person name="Haridas S."/>
            <person name="Chen C."/>
            <person name="Bauer D."/>
            <person name="Andreopoulos W."/>
            <person name="Pangilinan J."/>
            <person name="LaButti K."/>
            <person name="Riley R."/>
            <person name="Lipzen A."/>
            <person name="Clum A."/>
            <person name="Drula E."/>
            <person name="Henrissat B."/>
            <person name="Kohler A."/>
            <person name="Grigoriev I.V."/>
            <person name="Martin F.M."/>
            <person name="Hacquard S."/>
        </authorList>
    </citation>
    <scope>NUCLEOTIDE SEQUENCE [LARGE SCALE GENOMIC DNA]</scope>
    <source>
        <strain evidence="1 2">MPI-SDFR-AT-0079</strain>
    </source>
</reference>
<sequence>MCWYKRFRWGCGCIQGIMLWNRCAYRGTPQCRRRHLLERYHVSRYCQRHHLEALRFAAEAADYERSHAAISHTTTAADETTTTGTTTGTTTINNTPTPPASNPTNSTTTTAVNTPPTTTDAENNTTFAAANYSAATPTTPPSSGVRRNNINSRRGHG</sequence>
<keyword evidence="2" id="KW-1185">Reference proteome</keyword>
<dbReference type="EMBL" id="JAGIZQ010000001">
    <property type="protein sequence ID" value="KAH6649327.1"/>
    <property type="molecule type" value="Genomic_DNA"/>
</dbReference>
<accession>A0ACB7PJE0</accession>
<name>A0ACB7PJE0_9PEZI</name>
<proteinExistence type="predicted"/>
<evidence type="ECO:0000313" key="2">
    <source>
        <dbReference type="Proteomes" id="UP000724584"/>
    </source>
</evidence>
<gene>
    <name evidence="1" type="ORF">F5144DRAFT_542533</name>
</gene>
<dbReference type="Proteomes" id="UP000724584">
    <property type="component" value="Unassembled WGS sequence"/>
</dbReference>
<organism evidence="1 2">
    <name type="scientific">Chaetomium tenue</name>
    <dbReference type="NCBI Taxonomy" id="1854479"/>
    <lineage>
        <taxon>Eukaryota</taxon>
        <taxon>Fungi</taxon>
        <taxon>Dikarya</taxon>
        <taxon>Ascomycota</taxon>
        <taxon>Pezizomycotina</taxon>
        <taxon>Sordariomycetes</taxon>
        <taxon>Sordariomycetidae</taxon>
        <taxon>Sordariales</taxon>
        <taxon>Chaetomiaceae</taxon>
        <taxon>Chaetomium</taxon>
    </lineage>
</organism>
<comment type="caution">
    <text evidence="1">The sequence shown here is derived from an EMBL/GenBank/DDBJ whole genome shotgun (WGS) entry which is preliminary data.</text>
</comment>
<evidence type="ECO:0000313" key="1">
    <source>
        <dbReference type="EMBL" id="KAH6649327.1"/>
    </source>
</evidence>
<protein>
    <submittedName>
        <fullName evidence="1">Uncharacterized protein</fullName>
    </submittedName>
</protein>